<evidence type="ECO:0000256" key="4">
    <source>
        <dbReference type="SAM" id="SignalP"/>
    </source>
</evidence>
<proteinExistence type="predicted"/>
<evidence type="ECO:0000259" key="5">
    <source>
        <dbReference type="SMART" id="SM00198"/>
    </source>
</evidence>
<dbReference type="InterPro" id="IPR001283">
    <property type="entry name" value="CRISP-related"/>
</dbReference>
<dbReference type="PRINTS" id="PR00838">
    <property type="entry name" value="V5ALLERGEN"/>
</dbReference>
<keyword evidence="7" id="KW-1185">Reference proteome</keyword>
<dbReference type="SMART" id="SM00198">
    <property type="entry name" value="SCP"/>
    <property type="match status" value="1"/>
</dbReference>
<organism evidence="6 7">
    <name type="scientific">Xylocopa violacea</name>
    <name type="common">Violet carpenter bee</name>
    <name type="synonym">Apis violacea</name>
    <dbReference type="NCBI Taxonomy" id="135666"/>
    <lineage>
        <taxon>Eukaryota</taxon>
        <taxon>Metazoa</taxon>
        <taxon>Ecdysozoa</taxon>
        <taxon>Arthropoda</taxon>
        <taxon>Hexapoda</taxon>
        <taxon>Insecta</taxon>
        <taxon>Pterygota</taxon>
        <taxon>Neoptera</taxon>
        <taxon>Endopterygota</taxon>
        <taxon>Hymenoptera</taxon>
        <taxon>Apocrita</taxon>
        <taxon>Aculeata</taxon>
        <taxon>Apoidea</taxon>
        <taxon>Anthophila</taxon>
        <taxon>Apidae</taxon>
        <taxon>Xylocopa</taxon>
        <taxon>Xylocopa</taxon>
    </lineage>
</organism>
<dbReference type="InterPro" id="IPR002413">
    <property type="entry name" value="V5_allergen-like"/>
</dbReference>
<evidence type="ECO:0000256" key="1">
    <source>
        <dbReference type="ARBA" id="ARBA00004613"/>
    </source>
</evidence>
<keyword evidence="3" id="KW-1015">Disulfide bond</keyword>
<dbReference type="Gene3D" id="3.40.33.10">
    <property type="entry name" value="CAP"/>
    <property type="match status" value="1"/>
</dbReference>
<feature type="signal peptide" evidence="4">
    <location>
        <begin position="1"/>
        <end position="19"/>
    </location>
</feature>
<dbReference type="Pfam" id="PF00188">
    <property type="entry name" value="CAP"/>
    <property type="match status" value="1"/>
</dbReference>
<sequence>MKFLLIAVLAAILTDSSWAINCESNKCIENGEQHVMCKYPTPFPAAECGSIASMGLSDFEKLELVRVHNHYRWYVAQGLEQAGKPGPQPGAKNMQIMVWDNNLARWAQRWVNQCQYKQADCVDDVEGGTKVRQLGAINITTDAVPYMLPTDLIKRFYDQVKDMDRNQVPNYTQRKNMAYTQLVWAKTNKFGCGKIIHQVEINWVTFLMCFYSPAGNVIGESVYEPER</sequence>
<accession>A0ABP1NAM8</accession>
<evidence type="ECO:0000313" key="6">
    <source>
        <dbReference type="EMBL" id="CAL7938014.1"/>
    </source>
</evidence>
<evidence type="ECO:0000256" key="3">
    <source>
        <dbReference type="ARBA" id="ARBA00023157"/>
    </source>
</evidence>
<dbReference type="Proteomes" id="UP001642520">
    <property type="component" value="Unassembled WGS sequence"/>
</dbReference>
<dbReference type="CDD" id="cd05380">
    <property type="entry name" value="CAP_euk"/>
    <property type="match status" value="1"/>
</dbReference>
<keyword evidence="2" id="KW-0964">Secreted</keyword>
<comment type="subcellular location">
    <subcellularLocation>
        <location evidence="1">Secreted</location>
    </subcellularLocation>
</comment>
<dbReference type="PANTHER" id="PTHR10334">
    <property type="entry name" value="CYSTEINE-RICH SECRETORY PROTEIN-RELATED"/>
    <property type="match status" value="1"/>
</dbReference>
<feature type="chain" id="PRO_5045351929" description="SCP domain-containing protein" evidence="4">
    <location>
        <begin position="20"/>
        <end position="227"/>
    </location>
</feature>
<gene>
    <name evidence="6" type="ORF">XYLVIOL_LOCUS3030</name>
</gene>
<dbReference type="InterPro" id="IPR014044">
    <property type="entry name" value="CAP_dom"/>
</dbReference>
<dbReference type="InterPro" id="IPR035940">
    <property type="entry name" value="CAP_sf"/>
</dbReference>
<dbReference type="EMBL" id="CAXAJV020001288">
    <property type="protein sequence ID" value="CAL7938014.1"/>
    <property type="molecule type" value="Genomic_DNA"/>
</dbReference>
<protein>
    <recommendedName>
        <fullName evidence="5">SCP domain-containing protein</fullName>
    </recommendedName>
</protein>
<name>A0ABP1NAM8_XYLVO</name>
<keyword evidence="4" id="KW-0732">Signal</keyword>
<evidence type="ECO:0000256" key="2">
    <source>
        <dbReference type="ARBA" id="ARBA00022525"/>
    </source>
</evidence>
<reference evidence="6 7" key="1">
    <citation type="submission" date="2024-08" db="EMBL/GenBank/DDBJ databases">
        <authorList>
            <person name="Will J Nash"/>
            <person name="Angela Man"/>
            <person name="Seanna McTaggart"/>
            <person name="Kendall Baker"/>
            <person name="Tom Barker"/>
            <person name="Leah Catchpole"/>
            <person name="Alex Durrant"/>
            <person name="Karim Gharbi"/>
            <person name="Naomi Irish"/>
            <person name="Gemy Kaithakottil"/>
            <person name="Debby Ku"/>
            <person name="Aaliyah Providence"/>
            <person name="Felix Shaw"/>
            <person name="David Swarbreck"/>
            <person name="Chris Watkins"/>
            <person name="Ann M. McCartney"/>
            <person name="Giulio Formenti"/>
            <person name="Alice Mouton"/>
            <person name="Noel Vella"/>
            <person name="Bjorn M von Reumont"/>
            <person name="Adriana Vella"/>
            <person name="Wilfried Haerty"/>
        </authorList>
    </citation>
    <scope>NUCLEOTIDE SEQUENCE [LARGE SCALE GENOMIC DNA]</scope>
</reference>
<feature type="domain" description="SCP" evidence="5">
    <location>
        <begin position="59"/>
        <end position="219"/>
    </location>
</feature>
<dbReference type="SUPFAM" id="SSF55797">
    <property type="entry name" value="PR-1-like"/>
    <property type="match status" value="1"/>
</dbReference>
<evidence type="ECO:0000313" key="7">
    <source>
        <dbReference type="Proteomes" id="UP001642520"/>
    </source>
</evidence>
<comment type="caution">
    <text evidence="6">The sequence shown here is derived from an EMBL/GenBank/DDBJ whole genome shotgun (WGS) entry which is preliminary data.</text>
</comment>
<dbReference type="PRINTS" id="PR00837">
    <property type="entry name" value="V5TPXLIKE"/>
</dbReference>